<feature type="signal peptide" evidence="2">
    <location>
        <begin position="1"/>
        <end position="28"/>
    </location>
</feature>
<dbReference type="RefSeq" id="WP_065282954.1">
    <property type="nucleotide sequence ID" value="NZ_CP016287.1"/>
</dbReference>
<geneLocation type="plasmid" evidence="3 4">
    <name>unnamed1</name>
</geneLocation>
<dbReference type="Proteomes" id="UP000092691">
    <property type="component" value="Plasmid unnamed1"/>
</dbReference>
<organism evidence="3 4">
    <name type="scientific">Rhizobium leguminosarum</name>
    <dbReference type="NCBI Taxonomy" id="384"/>
    <lineage>
        <taxon>Bacteria</taxon>
        <taxon>Pseudomonadati</taxon>
        <taxon>Pseudomonadota</taxon>
        <taxon>Alphaproteobacteria</taxon>
        <taxon>Hyphomicrobiales</taxon>
        <taxon>Rhizobiaceae</taxon>
        <taxon>Rhizobium/Agrobacterium group</taxon>
        <taxon>Rhizobium</taxon>
    </lineage>
</organism>
<feature type="chain" id="PRO_5008520974" evidence="2">
    <location>
        <begin position="29"/>
        <end position="152"/>
    </location>
</feature>
<sequence length="152" mass="15826">MRYHLMVLIAICAAATVLMLRVISPVHANEGDMQATVGEPATIAISGATEAAPADVGTRIVVTINGYEPSKTGPVTTVVSVHCGDNTQEIGRFGIFPDEAFSASAGAQPQRFSFPLPDDPACRQPRAVTIHLEPQTGNGAGASLNIGDVSRE</sequence>
<evidence type="ECO:0000256" key="1">
    <source>
        <dbReference type="SAM" id="MobiDB-lite"/>
    </source>
</evidence>
<protein>
    <submittedName>
        <fullName evidence="3">Uncharacterized protein</fullName>
    </submittedName>
</protein>
<evidence type="ECO:0000256" key="2">
    <source>
        <dbReference type="SAM" id="SignalP"/>
    </source>
</evidence>
<evidence type="ECO:0000313" key="4">
    <source>
        <dbReference type="Proteomes" id="UP000092691"/>
    </source>
</evidence>
<feature type="region of interest" description="Disordered" evidence="1">
    <location>
        <begin position="133"/>
        <end position="152"/>
    </location>
</feature>
<name>A0A1B1CHQ5_RHILE</name>
<gene>
    <name evidence="3" type="ORF">BA011_26390</name>
</gene>
<dbReference type="AlphaFoldDB" id="A0A1B1CHQ5"/>
<keyword evidence="2" id="KW-0732">Signal</keyword>
<reference evidence="3 4" key="1">
    <citation type="submission" date="2016-06" db="EMBL/GenBank/DDBJ databases">
        <title>Microsymbionts genomes from the relict species Vavilovia formosa.</title>
        <authorList>
            <person name="Chirak E."/>
            <person name="Kimeklis A."/>
            <person name="Andronov E."/>
        </authorList>
    </citation>
    <scope>NUCLEOTIDE SEQUENCE [LARGE SCALE GENOMIC DNA]</scope>
    <source>
        <strain evidence="3 4">Vaf10</strain>
        <plasmid evidence="4">Plasmid unnamed1</plasmid>
    </source>
</reference>
<accession>A0A1B1CHQ5</accession>
<dbReference type="OrthoDB" id="8364573at2"/>
<keyword evidence="3" id="KW-0614">Plasmid</keyword>
<dbReference type="EMBL" id="CP016287">
    <property type="protein sequence ID" value="ANP89303.1"/>
    <property type="molecule type" value="Genomic_DNA"/>
</dbReference>
<evidence type="ECO:0000313" key="3">
    <source>
        <dbReference type="EMBL" id="ANP89303.1"/>
    </source>
</evidence>
<proteinExistence type="predicted"/>